<proteinExistence type="predicted"/>
<evidence type="ECO:0000313" key="2">
    <source>
        <dbReference type="EMBL" id="RLT72750.1"/>
    </source>
</evidence>
<gene>
    <name evidence="2" type="ORF">D7V78_13985</name>
    <name evidence="3" type="ORF">E5342_11945</name>
</gene>
<dbReference type="Proteomes" id="UP000278164">
    <property type="component" value="Unassembled WGS sequence"/>
</dbReference>
<evidence type="ECO:0008006" key="6">
    <source>
        <dbReference type="Google" id="ProtNLM"/>
    </source>
</evidence>
<keyword evidence="1" id="KW-0732">Signal</keyword>
<evidence type="ECO:0000313" key="3">
    <source>
        <dbReference type="EMBL" id="TGY56551.1"/>
    </source>
</evidence>
<comment type="caution">
    <text evidence="2">The sequence shown here is derived from an EMBL/GenBank/DDBJ whole genome shotgun (WGS) entry which is preliminary data.</text>
</comment>
<reference evidence="3 5" key="2">
    <citation type="submission" date="2019-04" db="EMBL/GenBank/DDBJ databases">
        <title>Microbes associate with the intestines of laboratory mice.</title>
        <authorList>
            <person name="Navarre W."/>
            <person name="Wong E."/>
            <person name="Huang K."/>
            <person name="Tropini C."/>
            <person name="Ng K."/>
            <person name="Yu B."/>
        </authorList>
    </citation>
    <scope>NUCLEOTIDE SEQUENCE [LARGE SCALE GENOMIC DNA]</scope>
    <source>
        <strain evidence="3 5">NM39_I3</strain>
    </source>
</reference>
<accession>A0A3L7ZRR9</accession>
<evidence type="ECO:0000313" key="5">
    <source>
        <dbReference type="Proteomes" id="UP000310032"/>
    </source>
</evidence>
<dbReference type="PROSITE" id="PS51257">
    <property type="entry name" value="PROKAR_LIPOPROTEIN"/>
    <property type="match status" value="1"/>
</dbReference>
<feature type="signal peptide" evidence="1">
    <location>
        <begin position="1"/>
        <end position="24"/>
    </location>
</feature>
<name>A0A3L7ZRR9_PARDI</name>
<organism evidence="2 4">
    <name type="scientific">Parabacteroides distasonis</name>
    <dbReference type="NCBI Taxonomy" id="823"/>
    <lineage>
        <taxon>Bacteria</taxon>
        <taxon>Pseudomonadati</taxon>
        <taxon>Bacteroidota</taxon>
        <taxon>Bacteroidia</taxon>
        <taxon>Bacteroidales</taxon>
        <taxon>Tannerellaceae</taxon>
        <taxon>Parabacteroides</taxon>
    </lineage>
</organism>
<sequence>MEKKKNRWSLALALGLLLSLATGCGDDEKDEWQTFPGKWEDAEHLKGWLLGILPEEANVIVTQTDCDTPGIFLRIEEMPTRENWKDSLVYCHNDWLTPYKDQPGKKLRIQMLFYVDSYRQSLCSMPDSTVHCVSLKADFKELN</sequence>
<reference evidence="2 4" key="1">
    <citation type="submission" date="2018-09" db="EMBL/GenBank/DDBJ databases">
        <title>Murine metabolic-syndrome-specific gut microbial biobank.</title>
        <authorList>
            <person name="Liu C."/>
        </authorList>
    </citation>
    <scope>NUCLEOTIDE SEQUENCE [LARGE SCALE GENOMIC DNA]</scope>
    <source>
        <strain evidence="2 4">8-P5</strain>
    </source>
</reference>
<dbReference type="EMBL" id="RAYI01000028">
    <property type="protein sequence ID" value="RLT72750.1"/>
    <property type="molecule type" value="Genomic_DNA"/>
</dbReference>
<evidence type="ECO:0000313" key="4">
    <source>
        <dbReference type="Proteomes" id="UP000278164"/>
    </source>
</evidence>
<dbReference type="EMBL" id="SRYM01000034">
    <property type="protein sequence ID" value="TGY56551.1"/>
    <property type="molecule type" value="Genomic_DNA"/>
</dbReference>
<evidence type="ECO:0000256" key="1">
    <source>
        <dbReference type="SAM" id="SignalP"/>
    </source>
</evidence>
<dbReference type="RefSeq" id="WP_121736720.1">
    <property type="nucleotide sequence ID" value="NZ_QXXG01000029.1"/>
</dbReference>
<dbReference type="AlphaFoldDB" id="A0A3L7ZRR9"/>
<dbReference type="Proteomes" id="UP000310032">
    <property type="component" value="Unassembled WGS sequence"/>
</dbReference>
<protein>
    <recommendedName>
        <fullName evidence="6">Lipoprotein</fullName>
    </recommendedName>
</protein>
<feature type="chain" id="PRO_5036339356" description="Lipoprotein" evidence="1">
    <location>
        <begin position="25"/>
        <end position="143"/>
    </location>
</feature>